<feature type="region of interest" description="Disordered" evidence="12">
    <location>
        <begin position="214"/>
        <end position="233"/>
    </location>
</feature>
<protein>
    <submittedName>
        <fullName evidence="14">Dachsous-like protein</fullName>
    </submittedName>
</protein>
<organism evidence="14">
    <name type="scientific">Tritia obsoleta</name>
    <dbReference type="NCBI Taxonomy" id="1934733"/>
    <lineage>
        <taxon>Eukaryota</taxon>
        <taxon>Metazoa</taxon>
        <taxon>Spiralia</taxon>
        <taxon>Lophotrochozoa</taxon>
        <taxon>Mollusca</taxon>
        <taxon>Gastropoda</taxon>
        <taxon>Caenogastropoda</taxon>
        <taxon>Neogastropoda</taxon>
        <taxon>Buccinoidea</taxon>
        <taxon>Nassariidae</taxon>
        <taxon>Nassariinae</taxon>
        <taxon>Tritia</taxon>
    </lineage>
</organism>
<dbReference type="AlphaFoldDB" id="A0A8F4YKB5"/>
<evidence type="ECO:0000256" key="9">
    <source>
        <dbReference type="ARBA" id="ARBA00023157"/>
    </source>
</evidence>
<keyword evidence="5 11" id="KW-0106">Calcium</keyword>
<evidence type="ECO:0000256" key="8">
    <source>
        <dbReference type="ARBA" id="ARBA00023136"/>
    </source>
</evidence>
<evidence type="ECO:0000256" key="11">
    <source>
        <dbReference type="PROSITE-ProRule" id="PRU00043"/>
    </source>
</evidence>
<feature type="domain" description="Cadherin" evidence="13">
    <location>
        <begin position="418"/>
        <end position="523"/>
    </location>
</feature>
<keyword evidence="8" id="KW-0472">Membrane</keyword>
<keyword evidence="2" id="KW-0245">EGF-like domain</keyword>
<evidence type="ECO:0000256" key="5">
    <source>
        <dbReference type="ARBA" id="ARBA00022837"/>
    </source>
</evidence>
<sequence>MLVPDPVYIAQAWDIDSGSNGSLTYRLQPDQDYDHLFQIDRVTGEVFLRGSLDYEQRQAYELVVVAEDQGTGSGGHLSASMTLTVNVKDVNDNRPVFSRQVYDFYVSEDEPIGFKFGNVTALDADSEHNGRVSYSLQESRYLSVFTIFTVQGVLSTRQRLDRESQDLYTLTVVATDHGTPQPLSATASIRVHVRDTNDNDPEFSRAEYKFSIPENRPRGTRIGQVTASDRDDGENQRLQYRFSGNYTKFAINTYSGDITTLKVLDREEQDEYSLKVYVMDSGVPERRDSAVVKIAVLDENDNSPGFQGGEDSYEVEVFENRPKGLQVKKVVAQDPDAGENGTVTFAFDPDESDSEALANFNIHPTSGWISTEEVLDFETRTQYRLQVLAYDSGNPRRFQTQTVVIKVRDVNDESPLFHAREVNFYVVENVAIGTVVGEVQAQDRDSGENGRVNYYLVGGNVFSLFSVHTATGVIRTVREIDYEESSSHVLSIQAVDSNAAFPRSSNISVLVHVMDINDNPPSFDIDPVFPKVRENSGLGHVVHTFVATDRDSGLNGTVRYSVASESAAGPAVNAGNYFYIDPESGQLSVAKDIDYEQVHTVTIIIKAEDRCPVDSLVLFSQVTVEVSVVDVNDNRPVFESRSEVHIFEDEPIGYPAIFIVAADRDSNQDDSGNNVVSYTIVSGNEDGKFRLEQSSGLLTIYEALDRETRASYSLNVSAEDAGVPKQVSFQQLWVTVVDVNDNAPRFLQSLYTGRVFESTSDNEGQGQPAVSTLVATVKANDRDEGKIETR</sequence>
<dbReference type="GO" id="GO:0016477">
    <property type="term" value="P:cell migration"/>
    <property type="evidence" value="ECO:0007669"/>
    <property type="project" value="TreeGrafter"/>
</dbReference>
<proteinExistence type="evidence at transcript level"/>
<dbReference type="Pfam" id="PF00028">
    <property type="entry name" value="Cadherin"/>
    <property type="match status" value="7"/>
</dbReference>
<keyword evidence="7" id="KW-1133">Transmembrane helix</keyword>
<dbReference type="GO" id="GO:0009887">
    <property type="term" value="P:animal organ morphogenesis"/>
    <property type="evidence" value="ECO:0007669"/>
    <property type="project" value="UniProtKB-ARBA"/>
</dbReference>
<evidence type="ECO:0000256" key="2">
    <source>
        <dbReference type="ARBA" id="ARBA00022536"/>
    </source>
</evidence>
<dbReference type="EMBL" id="MT380183">
    <property type="protein sequence ID" value="QXG07830.1"/>
    <property type="molecule type" value="mRNA"/>
</dbReference>
<evidence type="ECO:0000256" key="6">
    <source>
        <dbReference type="ARBA" id="ARBA00022889"/>
    </source>
</evidence>
<dbReference type="InterPro" id="IPR002126">
    <property type="entry name" value="Cadherin-like_dom"/>
</dbReference>
<feature type="domain" description="Cadherin" evidence="13">
    <location>
        <begin position="12"/>
        <end position="97"/>
    </location>
</feature>
<name>A0A8F4YKB5_9CAEN</name>
<dbReference type="GO" id="GO:0008013">
    <property type="term" value="F:beta-catenin binding"/>
    <property type="evidence" value="ECO:0007669"/>
    <property type="project" value="TreeGrafter"/>
</dbReference>
<dbReference type="InterPro" id="IPR039808">
    <property type="entry name" value="Cadherin"/>
</dbReference>
<dbReference type="FunFam" id="2.60.40.60:FF:000092">
    <property type="entry name" value="Protocadherin 8"/>
    <property type="match status" value="1"/>
</dbReference>
<keyword evidence="10" id="KW-0325">Glycoprotein</keyword>
<dbReference type="PRINTS" id="PR00205">
    <property type="entry name" value="CADHERIN"/>
</dbReference>
<dbReference type="FunFam" id="2.60.40.60:FF:000020">
    <property type="entry name" value="Dachsous cadherin-related 1b"/>
    <property type="match status" value="4"/>
</dbReference>
<dbReference type="GO" id="GO:0016342">
    <property type="term" value="C:catenin complex"/>
    <property type="evidence" value="ECO:0007669"/>
    <property type="project" value="TreeGrafter"/>
</dbReference>
<evidence type="ECO:0000256" key="10">
    <source>
        <dbReference type="ARBA" id="ARBA00023180"/>
    </source>
</evidence>
<evidence type="ECO:0000256" key="12">
    <source>
        <dbReference type="SAM" id="MobiDB-lite"/>
    </source>
</evidence>
<dbReference type="SMART" id="SM00112">
    <property type="entry name" value="CA"/>
    <property type="match status" value="7"/>
</dbReference>
<dbReference type="PROSITE" id="PS00232">
    <property type="entry name" value="CADHERIN_1"/>
    <property type="match status" value="5"/>
</dbReference>
<dbReference type="SUPFAM" id="SSF49313">
    <property type="entry name" value="Cadherin-like"/>
    <property type="match status" value="7"/>
</dbReference>
<evidence type="ECO:0000256" key="7">
    <source>
        <dbReference type="ARBA" id="ARBA00022989"/>
    </source>
</evidence>
<dbReference type="GO" id="GO:0045296">
    <property type="term" value="F:cadherin binding"/>
    <property type="evidence" value="ECO:0007669"/>
    <property type="project" value="TreeGrafter"/>
</dbReference>
<keyword evidence="3" id="KW-0812">Transmembrane</keyword>
<dbReference type="FunFam" id="2.60.40.60:FF:000039">
    <property type="entry name" value="FAT atypical cadherin 3"/>
    <property type="match status" value="1"/>
</dbReference>
<evidence type="ECO:0000256" key="3">
    <source>
        <dbReference type="ARBA" id="ARBA00022692"/>
    </source>
</evidence>
<dbReference type="GO" id="GO:0005509">
    <property type="term" value="F:calcium ion binding"/>
    <property type="evidence" value="ECO:0007669"/>
    <property type="project" value="UniProtKB-UniRule"/>
</dbReference>
<dbReference type="FunFam" id="2.60.40.60:FF:000081">
    <property type="entry name" value="protocadherin Fat 4"/>
    <property type="match status" value="1"/>
</dbReference>
<comment type="subcellular location">
    <subcellularLocation>
        <location evidence="1">Membrane</location>
        <topology evidence="1">Single-pass membrane protein</topology>
    </subcellularLocation>
</comment>
<evidence type="ECO:0000259" key="13">
    <source>
        <dbReference type="PROSITE" id="PS50268"/>
    </source>
</evidence>
<keyword evidence="6" id="KW-0130">Cell adhesion</keyword>
<dbReference type="GO" id="GO:0048729">
    <property type="term" value="P:tissue morphogenesis"/>
    <property type="evidence" value="ECO:0007669"/>
    <property type="project" value="UniProtKB-ARBA"/>
</dbReference>
<feature type="domain" description="Cadherin" evidence="13">
    <location>
        <begin position="204"/>
        <end position="306"/>
    </location>
</feature>
<dbReference type="CDD" id="cd11304">
    <property type="entry name" value="Cadherin_repeat"/>
    <property type="match status" value="7"/>
</dbReference>
<evidence type="ECO:0000313" key="14">
    <source>
        <dbReference type="EMBL" id="QXG07830.1"/>
    </source>
</evidence>
<dbReference type="PANTHER" id="PTHR24027:SF423">
    <property type="entry name" value="PROTOCADHERIN-16"/>
    <property type="match status" value="1"/>
</dbReference>
<dbReference type="GO" id="GO:0048731">
    <property type="term" value="P:system development"/>
    <property type="evidence" value="ECO:0007669"/>
    <property type="project" value="UniProtKB-ARBA"/>
</dbReference>
<dbReference type="Gene3D" id="2.60.40.60">
    <property type="entry name" value="Cadherins"/>
    <property type="match status" value="8"/>
</dbReference>
<evidence type="ECO:0000256" key="4">
    <source>
        <dbReference type="ARBA" id="ARBA00022737"/>
    </source>
</evidence>
<keyword evidence="4" id="KW-0677">Repeat</keyword>
<dbReference type="GO" id="GO:0007156">
    <property type="term" value="P:homophilic cell adhesion via plasma membrane adhesion molecules"/>
    <property type="evidence" value="ECO:0007669"/>
    <property type="project" value="InterPro"/>
</dbReference>
<reference evidence="14" key="1">
    <citation type="journal article" date="2021" name="Dev. Biol.">
        <title>A serpin is required for ectomesoderm, a hallmark of spiralian development.</title>
        <authorList>
            <person name="Wu L."/>
            <person name="Lambert J.D."/>
        </authorList>
    </citation>
    <scope>NUCLEOTIDE SEQUENCE</scope>
</reference>
<feature type="domain" description="Cadherin" evidence="13">
    <location>
        <begin position="638"/>
        <end position="746"/>
    </location>
</feature>
<evidence type="ECO:0000256" key="1">
    <source>
        <dbReference type="ARBA" id="ARBA00004167"/>
    </source>
</evidence>
<dbReference type="InterPro" id="IPR020894">
    <property type="entry name" value="Cadherin_CS"/>
</dbReference>
<dbReference type="PANTHER" id="PTHR24027">
    <property type="entry name" value="CADHERIN-23"/>
    <property type="match status" value="1"/>
</dbReference>
<keyword evidence="9" id="KW-1015">Disulfide bond</keyword>
<feature type="domain" description="Cadherin" evidence="13">
    <location>
        <begin position="532"/>
        <end position="638"/>
    </location>
</feature>
<dbReference type="PROSITE" id="PS50268">
    <property type="entry name" value="CADHERIN_2"/>
    <property type="match status" value="7"/>
</dbReference>
<feature type="domain" description="Cadherin" evidence="13">
    <location>
        <begin position="98"/>
        <end position="203"/>
    </location>
</feature>
<accession>A0A8F4YKB5</accession>
<feature type="domain" description="Cadherin" evidence="13">
    <location>
        <begin position="309"/>
        <end position="417"/>
    </location>
</feature>
<dbReference type="InterPro" id="IPR015919">
    <property type="entry name" value="Cadherin-like_sf"/>
</dbReference>